<sequence length="505" mass="55861">MTREESLQFVRYALPSARRATNGGRLLLVPLSQVRSFARLAVGHTNQHFSGLTAAIALKYAGHDVLVLEKEATLGRSDVIPRAGIRLPPNGCKVLFDWGLEDALRARSIAGEGFTAWKYQGLEGERDFLGTHRWPPELLTDAHGDFLQLLHKDLLQVLYDAALAAHTIPKGSNGSPVVIRFNAEIIDSDLSDASSPSVTLSSGDVLHANVIIGADGARGHFRQKLLAEENQDTDADVPRGLAVYTATIPKARALTEPAIAKLYDYPQSKMVTFWVGPNRGAQVFVAGREQGLTFWVYTPDSDQDGSWTEPSERPLTEVLGDCDPLIERLAQLATSPATCVQIKNSHHLESWVSSSSNVVLLGEAAHPFPTVSLHTYSIAIEDGAFIGKIFSHTRNASRIREFMNAFEEVRKPRCSHIYQSEKTYIDVMALPDSPMQQARDSAMRANDAAGRNLMDSGDEDSLQTMWDDMRMVFDYHPADAADDWWMAWGRLRSLSEARNDLEDFS</sequence>
<evidence type="ECO:0000256" key="1">
    <source>
        <dbReference type="ARBA" id="ARBA00007992"/>
    </source>
</evidence>
<evidence type="ECO:0000256" key="4">
    <source>
        <dbReference type="ARBA" id="ARBA00023002"/>
    </source>
</evidence>
<keyword evidence="2" id="KW-0285">Flavoprotein</keyword>
<keyword evidence="5" id="KW-0503">Monooxygenase</keyword>
<evidence type="ECO:0000256" key="5">
    <source>
        <dbReference type="ARBA" id="ARBA00023033"/>
    </source>
</evidence>
<name>A0ABQ0KZ26_MYCCL</name>
<keyword evidence="4" id="KW-0560">Oxidoreductase</keyword>
<evidence type="ECO:0000259" key="6">
    <source>
        <dbReference type="Pfam" id="PF01494"/>
    </source>
</evidence>
<protein>
    <recommendedName>
        <fullName evidence="6">FAD-binding domain-containing protein</fullName>
    </recommendedName>
</protein>
<evidence type="ECO:0000313" key="8">
    <source>
        <dbReference type="Proteomes" id="UP000815677"/>
    </source>
</evidence>
<dbReference type="Proteomes" id="UP000815677">
    <property type="component" value="Unassembled WGS sequence"/>
</dbReference>
<proteinExistence type="inferred from homology"/>
<dbReference type="EMBL" id="DF838274">
    <property type="protein sequence ID" value="GAT42776.1"/>
    <property type="molecule type" value="Genomic_DNA"/>
</dbReference>
<evidence type="ECO:0000313" key="7">
    <source>
        <dbReference type="EMBL" id="GAT42776.1"/>
    </source>
</evidence>
<dbReference type="Gene3D" id="3.50.50.60">
    <property type="entry name" value="FAD/NAD(P)-binding domain"/>
    <property type="match status" value="1"/>
</dbReference>
<comment type="similarity">
    <text evidence="1">Belongs to the paxM FAD-dependent monooxygenase family.</text>
</comment>
<dbReference type="InterPro" id="IPR002938">
    <property type="entry name" value="FAD-bd"/>
</dbReference>
<keyword evidence="8" id="KW-1185">Reference proteome</keyword>
<reference evidence="7" key="1">
    <citation type="submission" date="2014-09" db="EMBL/GenBank/DDBJ databases">
        <title>Genome sequence of the luminous mushroom Mycena chlorophos for searching fungal bioluminescence genes.</title>
        <authorList>
            <person name="Tanaka Y."/>
            <person name="Kasuga D."/>
            <person name="Oba Y."/>
            <person name="Hase S."/>
            <person name="Sato K."/>
            <person name="Oba Y."/>
            <person name="Sakakibara Y."/>
        </authorList>
    </citation>
    <scope>NUCLEOTIDE SEQUENCE</scope>
</reference>
<feature type="domain" description="FAD-binding" evidence="6">
    <location>
        <begin position="50"/>
        <end position="417"/>
    </location>
</feature>
<evidence type="ECO:0000256" key="3">
    <source>
        <dbReference type="ARBA" id="ARBA00022827"/>
    </source>
</evidence>
<dbReference type="PANTHER" id="PTHR13789">
    <property type="entry name" value="MONOOXYGENASE"/>
    <property type="match status" value="1"/>
</dbReference>
<keyword evidence="3" id="KW-0274">FAD</keyword>
<organism evidence="7 8">
    <name type="scientific">Mycena chlorophos</name>
    <name type="common">Agaric fungus</name>
    <name type="synonym">Agaricus chlorophos</name>
    <dbReference type="NCBI Taxonomy" id="658473"/>
    <lineage>
        <taxon>Eukaryota</taxon>
        <taxon>Fungi</taxon>
        <taxon>Dikarya</taxon>
        <taxon>Basidiomycota</taxon>
        <taxon>Agaricomycotina</taxon>
        <taxon>Agaricomycetes</taxon>
        <taxon>Agaricomycetidae</taxon>
        <taxon>Agaricales</taxon>
        <taxon>Marasmiineae</taxon>
        <taxon>Mycenaceae</taxon>
        <taxon>Mycena</taxon>
    </lineage>
</organism>
<accession>A0ABQ0KZ26</accession>
<dbReference type="PANTHER" id="PTHR13789:SF147">
    <property type="entry name" value="PUTATIVE (AFU_ORTHOLOGUE AFUA_2G01950)-RELATED"/>
    <property type="match status" value="1"/>
</dbReference>
<gene>
    <name evidence="7" type="ORF">MCHLO_00477</name>
</gene>
<dbReference type="InterPro" id="IPR036188">
    <property type="entry name" value="FAD/NAD-bd_sf"/>
</dbReference>
<dbReference type="SUPFAM" id="SSF51905">
    <property type="entry name" value="FAD/NAD(P)-binding domain"/>
    <property type="match status" value="1"/>
</dbReference>
<dbReference type="Pfam" id="PF01494">
    <property type="entry name" value="FAD_binding_3"/>
    <property type="match status" value="1"/>
</dbReference>
<evidence type="ECO:0000256" key="2">
    <source>
        <dbReference type="ARBA" id="ARBA00022630"/>
    </source>
</evidence>
<dbReference type="InterPro" id="IPR050493">
    <property type="entry name" value="FAD-dep_Monooxygenase_BioMet"/>
</dbReference>